<evidence type="ECO:0000256" key="2">
    <source>
        <dbReference type="ARBA" id="ARBA00023141"/>
    </source>
</evidence>
<keyword evidence="2" id="KW-0057">Aromatic amino acid biosynthesis</keyword>
<keyword evidence="2" id="KW-0028">Amino-acid biosynthesis</keyword>
<accession>A0ABQ6JE10</accession>
<dbReference type="Gene3D" id="3.40.50.10860">
    <property type="entry name" value="Leucine Dehydrogenase, chain A, domain 1"/>
    <property type="match status" value="1"/>
</dbReference>
<evidence type="ECO:0000256" key="1">
    <source>
        <dbReference type="ARBA" id="ARBA00004871"/>
    </source>
</evidence>
<dbReference type="SUPFAM" id="SSF53223">
    <property type="entry name" value="Aminoacid dehydrogenase-like, N-terminal domain"/>
    <property type="match status" value="1"/>
</dbReference>
<dbReference type="PANTHER" id="PTHR21089:SF1">
    <property type="entry name" value="BIFUNCTIONAL 3-DEHYDROQUINATE DEHYDRATASE_SHIKIMATE DEHYDROGENASE, CHLOROPLASTIC"/>
    <property type="match status" value="1"/>
</dbReference>
<dbReference type="InterPro" id="IPR003770">
    <property type="entry name" value="MLTG-like"/>
</dbReference>
<proteinExistence type="predicted"/>
<gene>
    <name evidence="4" type="ORF">GCM10025868_03920</name>
</gene>
<evidence type="ECO:0000313" key="4">
    <source>
        <dbReference type="EMBL" id="GMA85142.1"/>
    </source>
</evidence>
<comment type="caution">
    <text evidence="4">The sequence shown here is derived from an EMBL/GenBank/DDBJ whole genome shotgun (WGS) entry which is preliminary data.</text>
</comment>
<name>A0ABQ6JE10_9ACTN</name>
<protein>
    <recommendedName>
        <fullName evidence="3">Shikimate dehydrogenase substrate binding N-terminal domain-containing protein</fullName>
    </recommendedName>
</protein>
<dbReference type="SUPFAM" id="SSF51735">
    <property type="entry name" value="NAD(P)-binding Rossmann-fold domains"/>
    <property type="match status" value="1"/>
</dbReference>
<dbReference type="InterPro" id="IPR022893">
    <property type="entry name" value="Shikimate_DH_fam"/>
</dbReference>
<evidence type="ECO:0000313" key="5">
    <source>
        <dbReference type="Proteomes" id="UP001157017"/>
    </source>
</evidence>
<sequence>MAPDATATEQAKMLVARTTKVLDDLDVPEDERQTLLTKASIVQAEGGSERDFGKIATVIERRLANDLQNGGKAQFDSTVAYGTGRGGVFTTAAERADTKNLYNTYARAGLPVGPIGNPGEAAIKAVLDPTPGPWTYFTVVNLDTGETKFTTSYQQHLGYVQQAARLDQGAPEQVRAAVLGSPVGHSLSPILHRAAYDALGLTGWRYEALEVADAAALHAFVTGLDDEWAGLSLTMPLKRLVQPLLDAVDEPARVTGSVNTVVLSPGRRTGSNTDVHGVVAALAEGGVTALAPGESVVLGGGATAASAVAALVGLGDRAPVLAVRDPARAGTAAAVAQALGGRARVVTSAEAPALLGTARVAVSTVPAAAAAATADLVRAAGPLGGVLLDVVYDPWPTTPAGAWQQAGARSSTASRCCCTRPAGRSRP</sequence>
<dbReference type="Pfam" id="PF08501">
    <property type="entry name" value="Shikimate_dh_N"/>
    <property type="match status" value="1"/>
</dbReference>
<dbReference type="Proteomes" id="UP001157017">
    <property type="component" value="Unassembled WGS sequence"/>
</dbReference>
<comment type="pathway">
    <text evidence="1">Metabolic intermediate biosynthesis; chorismate biosynthesis; chorismate from D-erythrose 4-phosphate and phosphoenolpyruvate: step 4/7.</text>
</comment>
<dbReference type="InterPro" id="IPR013708">
    <property type="entry name" value="Shikimate_DH-bd_N"/>
</dbReference>
<feature type="domain" description="Shikimate dehydrogenase substrate binding N-terminal" evidence="3">
    <location>
        <begin position="178"/>
        <end position="261"/>
    </location>
</feature>
<dbReference type="EMBL" id="BSUZ01000001">
    <property type="protein sequence ID" value="GMA85142.1"/>
    <property type="molecule type" value="Genomic_DNA"/>
</dbReference>
<dbReference type="InterPro" id="IPR036291">
    <property type="entry name" value="NAD(P)-bd_dom_sf"/>
</dbReference>
<keyword evidence="5" id="KW-1185">Reference proteome</keyword>
<dbReference type="PANTHER" id="PTHR21089">
    <property type="entry name" value="SHIKIMATE DEHYDROGENASE"/>
    <property type="match status" value="1"/>
</dbReference>
<dbReference type="Gene3D" id="3.40.50.720">
    <property type="entry name" value="NAD(P)-binding Rossmann-like Domain"/>
    <property type="match status" value="1"/>
</dbReference>
<reference evidence="5" key="1">
    <citation type="journal article" date="2019" name="Int. J. Syst. Evol. Microbiol.">
        <title>The Global Catalogue of Microorganisms (GCM) 10K type strain sequencing project: providing services to taxonomists for standard genome sequencing and annotation.</title>
        <authorList>
            <consortium name="The Broad Institute Genomics Platform"/>
            <consortium name="The Broad Institute Genome Sequencing Center for Infectious Disease"/>
            <person name="Wu L."/>
            <person name="Ma J."/>
        </authorList>
    </citation>
    <scope>NUCLEOTIDE SEQUENCE [LARGE SCALE GENOMIC DNA]</scope>
    <source>
        <strain evidence="5">NBRC 108730</strain>
    </source>
</reference>
<dbReference type="InterPro" id="IPR046346">
    <property type="entry name" value="Aminoacid_DH-like_N_sf"/>
</dbReference>
<evidence type="ECO:0000259" key="3">
    <source>
        <dbReference type="Pfam" id="PF08501"/>
    </source>
</evidence>
<dbReference type="Pfam" id="PF02618">
    <property type="entry name" value="YceG"/>
    <property type="match status" value="1"/>
</dbReference>
<organism evidence="4 5">
    <name type="scientific">Angustibacter aerolatus</name>
    <dbReference type="NCBI Taxonomy" id="1162965"/>
    <lineage>
        <taxon>Bacteria</taxon>
        <taxon>Bacillati</taxon>
        <taxon>Actinomycetota</taxon>
        <taxon>Actinomycetes</taxon>
        <taxon>Kineosporiales</taxon>
        <taxon>Kineosporiaceae</taxon>
    </lineage>
</organism>